<dbReference type="Proteomes" id="UP000316079">
    <property type="component" value="Unassembled WGS sequence"/>
</dbReference>
<evidence type="ECO:0000313" key="2">
    <source>
        <dbReference type="Proteomes" id="UP000316079"/>
    </source>
</evidence>
<evidence type="ECO:0000313" key="1">
    <source>
        <dbReference type="EMBL" id="TRY82693.1"/>
    </source>
</evidence>
<organism evidence="1 2">
    <name type="scientific">Danionella cerebrum</name>
    <dbReference type="NCBI Taxonomy" id="2873325"/>
    <lineage>
        <taxon>Eukaryota</taxon>
        <taxon>Metazoa</taxon>
        <taxon>Chordata</taxon>
        <taxon>Craniata</taxon>
        <taxon>Vertebrata</taxon>
        <taxon>Euteleostomi</taxon>
        <taxon>Actinopterygii</taxon>
        <taxon>Neopterygii</taxon>
        <taxon>Teleostei</taxon>
        <taxon>Ostariophysi</taxon>
        <taxon>Cypriniformes</taxon>
        <taxon>Danionidae</taxon>
        <taxon>Danioninae</taxon>
        <taxon>Danionella</taxon>
    </lineage>
</organism>
<reference evidence="1 2" key="1">
    <citation type="journal article" date="2019" name="Sci. Data">
        <title>Hybrid genome assembly and annotation of Danionella translucida.</title>
        <authorList>
            <person name="Kadobianskyi M."/>
            <person name="Schulze L."/>
            <person name="Schuelke M."/>
            <person name="Judkewitz B."/>
        </authorList>
    </citation>
    <scope>NUCLEOTIDE SEQUENCE [LARGE SCALE GENOMIC DNA]</scope>
    <source>
        <strain evidence="1 2">Bolton</strain>
    </source>
</reference>
<sequence>MEDKQTFSDGECPSGDSRLNSAGFSCVSMKSDRSMEAPVHFKGGCSSTDIREDIRATTPLVPGGLEKGGNNSGVGFPEECLSPQGLDEKAPDLLRVQLAPLPQSAEAGLYQQPLISRWRFFLVLRSSHRGANRGCCYRTTRTNHRLRASPVNMPDLAPSSTGAILYEDPPAGEAFTTM</sequence>
<accession>A0A553PYC0</accession>
<proteinExistence type="predicted"/>
<gene>
    <name evidence="1" type="ORF">DNTS_007596</name>
</gene>
<name>A0A553PYC0_9TELE</name>
<comment type="caution">
    <text evidence="1">The sequence shown here is derived from an EMBL/GenBank/DDBJ whole genome shotgun (WGS) entry which is preliminary data.</text>
</comment>
<keyword evidence="2" id="KW-1185">Reference proteome</keyword>
<dbReference type="EMBL" id="SRMA01026543">
    <property type="protein sequence ID" value="TRY82693.1"/>
    <property type="molecule type" value="Genomic_DNA"/>
</dbReference>
<dbReference type="OrthoDB" id="8951038at2759"/>
<dbReference type="AlphaFoldDB" id="A0A553PYC0"/>
<protein>
    <submittedName>
        <fullName evidence="1">Uncharacterized protein</fullName>
    </submittedName>
</protein>